<dbReference type="SUPFAM" id="SSF53474">
    <property type="entry name" value="alpha/beta-Hydrolases"/>
    <property type="match status" value="1"/>
</dbReference>
<dbReference type="PANTHER" id="PTHR11757:SF19">
    <property type="entry name" value="PROLYL ENDOPEPTIDASE-LIKE"/>
    <property type="match status" value="1"/>
</dbReference>
<evidence type="ECO:0000313" key="8">
    <source>
        <dbReference type="Proteomes" id="UP001610063"/>
    </source>
</evidence>
<name>A0ABW7N4X1_9BACT</name>
<evidence type="ECO:0000256" key="4">
    <source>
        <dbReference type="ARBA" id="ARBA00022825"/>
    </source>
</evidence>
<dbReference type="InterPro" id="IPR001375">
    <property type="entry name" value="Peptidase_S9_cat"/>
</dbReference>
<feature type="domain" description="Peptidase S9 prolyl oligopeptidase catalytic" evidence="5">
    <location>
        <begin position="506"/>
        <end position="719"/>
    </location>
</feature>
<dbReference type="RefSeq" id="WP_395415873.1">
    <property type="nucleotide sequence ID" value="NZ_JBIPKE010000009.1"/>
</dbReference>
<dbReference type="Proteomes" id="UP001610063">
    <property type="component" value="Unassembled WGS sequence"/>
</dbReference>
<dbReference type="Gene3D" id="2.130.10.120">
    <property type="entry name" value="Prolyl oligopeptidase, N-terminal domain"/>
    <property type="match status" value="1"/>
</dbReference>
<dbReference type="Pfam" id="PF02897">
    <property type="entry name" value="Peptidase_S9_N"/>
    <property type="match status" value="1"/>
</dbReference>
<keyword evidence="2" id="KW-0645">Protease</keyword>
<comment type="caution">
    <text evidence="7">The sequence shown here is derived from an EMBL/GenBank/DDBJ whole genome shotgun (WGS) entry which is preliminary data.</text>
</comment>
<reference evidence="7 8" key="1">
    <citation type="journal article" date="2013" name="Int. J. Syst. Evol. Microbiol.">
        <title>Marinoscillum luteum sp. nov., isolated from marine sediment.</title>
        <authorList>
            <person name="Cha I.T."/>
            <person name="Park S.J."/>
            <person name="Kim S.J."/>
            <person name="Kim J.G."/>
            <person name="Jung M.Y."/>
            <person name="Shin K.S."/>
            <person name="Kwon K.K."/>
            <person name="Yang S.H."/>
            <person name="Seo Y.S."/>
            <person name="Rhee S.K."/>
        </authorList>
    </citation>
    <scope>NUCLEOTIDE SEQUENCE [LARGE SCALE GENOMIC DNA]</scope>
    <source>
        <strain evidence="7 8">KCTC 23939</strain>
    </source>
</reference>
<protein>
    <submittedName>
        <fullName evidence="7">S9 family peptidase</fullName>
    </submittedName>
</protein>
<evidence type="ECO:0000256" key="3">
    <source>
        <dbReference type="ARBA" id="ARBA00022801"/>
    </source>
</evidence>
<keyword evidence="8" id="KW-1185">Reference proteome</keyword>
<dbReference type="InterPro" id="IPR023302">
    <property type="entry name" value="Pept_S9A_N"/>
</dbReference>
<feature type="domain" description="Peptidase S9A N-terminal" evidence="6">
    <location>
        <begin position="35"/>
        <end position="445"/>
    </location>
</feature>
<dbReference type="PRINTS" id="PR00862">
    <property type="entry name" value="PROLIGOPTASE"/>
</dbReference>
<evidence type="ECO:0000259" key="5">
    <source>
        <dbReference type="Pfam" id="PF00326"/>
    </source>
</evidence>
<dbReference type="InterPro" id="IPR002470">
    <property type="entry name" value="Peptidase_S9A"/>
</dbReference>
<keyword evidence="4" id="KW-0720">Serine protease</keyword>
<sequence length="723" mass="82750">MFTPQSSVLLLSAIFYLGCAGEPKNTTDKEELMQPPIAEKQPYELTGHGDVRVDNYYWMRLADEQKLASEPDEQTKKVLDYLGAENNYTRKALKSTETLQETLYQEMVGRISQNDESVPYLSHGYYYYSRYEVGKEYPIYCRKKGDLSTKEQVILDVNQLAEGQEFYNVSGLKVSPDNELLAFGEDTLSRRIYTIRILNLETGEFLKDEIPFAEAGVAWAADNQTLFYTAKNKVSLLSEEIKKHTLGTSTDTDETVYKEEDPSYYIGCYQSKSGEYIIIWNSSTLSTDHHILKSDNPNGAFKQFTPREAVHEYSIEHFEDKFYVVTNWEATNFRLMEVGENDTDKSNWKEVLPHREDVLLSSIEVFKNFLVVEERKNGLNQLRVINQKSKEDYYIPMDEVAYKAGIDTNKDFETNTLRYYYSSLATPETVYDFDMVTKERQLMKQDEVVGGHDPSQYTVERIMVEARDGRSIPMSIIYKKGFKKDGSGPFLLYGYGSYGHTVDPGFSSSRLSLLDRGFAFGIAHIRGSQALGRSWYDDGKMFKKKNTFNDFVDCAQYVINADFTSSNRLFAMGGSAGGLLMGAVVNQAPELFRGVIAAVPFVDVLTTMSDPTIPLTTNEYDEWGNPDELESYEYMKSYSPYDNVKAQDYPNMLVMTGYFDSQVQYWEPAKWVAKLREFKTDDNLLLLNTNMEAGHGGASGRFRVYREIAMEYAFMLDLANIKQ</sequence>
<dbReference type="EMBL" id="JBIPKE010000009">
    <property type="protein sequence ID" value="MFH6982085.1"/>
    <property type="molecule type" value="Genomic_DNA"/>
</dbReference>
<comment type="similarity">
    <text evidence="1">Belongs to the peptidase S9A family.</text>
</comment>
<dbReference type="InterPro" id="IPR029058">
    <property type="entry name" value="AB_hydrolase_fold"/>
</dbReference>
<keyword evidence="3" id="KW-0378">Hydrolase</keyword>
<proteinExistence type="inferred from homology"/>
<dbReference type="Gene3D" id="3.40.50.1820">
    <property type="entry name" value="alpha/beta hydrolase"/>
    <property type="match status" value="1"/>
</dbReference>
<evidence type="ECO:0000256" key="2">
    <source>
        <dbReference type="ARBA" id="ARBA00022670"/>
    </source>
</evidence>
<organism evidence="7 8">
    <name type="scientific">Marinoscillum luteum</name>
    <dbReference type="NCBI Taxonomy" id="861051"/>
    <lineage>
        <taxon>Bacteria</taxon>
        <taxon>Pseudomonadati</taxon>
        <taxon>Bacteroidota</taxon>
        <taxon>Cytophagia</taxon>
        <taxon>Cytophagales</taxon>
        <taxon>Reichenbachiellaceae</taxon>
        <taxon>Marinoscillum</taxon>
    </lineage>
</organism>
<accession>A0ABW7N4X1</accession>
<dbReference type="Pfam" id="PF00326">
    <property type="entry name" value="Peptidase_S9"/>
    <property type="match status" value="1"/>
</dbReference>
<evidence type="ECO:0000313" key="7">
    <source>
        <dbReference type="EMBL" id="MFH6982085.1"/>
    </source>
</evidence>
<evidence type="ECO:0000259" key="6">
    <source>
        <dbReference type="Pfam" id="PF02897"/>
    </source>
</evidence>
<dbReference type="PANTHER" id="PTHR11757">
    <property type="entry name" value="PROTEASE FAMILY S9A OLIGOPEPTIDASE"/>
    <property type="match status" value="1"/>
</dbReference>
<dbReference type="SUPFAM" id="SSF50993">
    <property type="entry name" value="Peptidase/esterase 'gauge' domain"/>
    <property type="match status" value="1"/>
</dbReference>
<gene>
    <name evidence="7" type="ORF">ACHKAR_01475</name>
</gene>
<dbReference type="InterPro" id="IPR051543">
    <property type="entry name" value="Serine_Peptidase_S9A"/>
</dbReference>
<evidence type="ECO:0000256" key="1">
    <source>
        <dbReference type="ARBA" id="ARBA00005228"/>
    </source>
</evidence>